<dbReference type="InterPro" id="IPR003891">
    <property type="entry name" value="Initiation_fac_eIF4g_MI"/>
</dbReference>
<dbReference type="GO" id="GO:0003743">
    <property type="term" value="F:translation initiation factor activity"/>
    <property type="evidence" value="ECO:0007669"/>
    <property type="project" value="UniProtKB-KW"/>
</dbReference>
<feature type="compositionally biased region" description="Polar residues" evidence="8">
    <location>
        <begin position="345"/>
        <end position="355"/>
    </location>
</feature>
<dbReference type="PANTHER" id="PTHR23253">
    <property type="entry name" value="EUKARYOTIC TRANSLATION INITIATION FACTOR 4 GAMMA"/>
    <property type="match status" value="1"/>
</dbReference>
<dbReference type="GO" id="GO:0016281">
    <property type="term" value="C:eukaryotic translation initiation factor 4F complex"/>
    <property type="evidence" value="ECO:0007669"/>
    <property type="project" value="TreeGrafter"/>
</dbReference>
<comment type="caution">
    <text evidence="10">The sequence shown here is derived from an EMBL/GenBank/DDBJ whole genome shotgun (WGS) entry which is preliminary data.</text>
</comment>
<dbReference type="PANTHER" id="PTHR23253:SF9">
    <property type="entry name" value="EUKARYOTIC TRANSLATION INITIATION FACTOR 4 GAMMA 2"/>
    <property type="match status" value="1"/>
</dbReference>
<organism evidence="10 11">
    <name type="scientific">Mycena albidolilacea</name>
    <dbReference type="NCBI Taxonomy" id="1033008"/>
    <lineage>
        <taxon>Eukaryota</taxon>
        <taxon>Fungi</taxon>
        <taxon>Dikarya</taxon>
        <taxon>Basidiomycota</taxon>
        <taxon>Agaricomycotina</taxon>
        <taxon>Agaricomycetes</taxon>
        <taxon>Agaricomycetidae</taxon>
        <taxon>Agaricales</taxon>
        <taxon>Marasmiineae</taxon>
        <taxon>Mycenaceae</taxon>
        <taxon>Mycena</taxon>
    </lineage>
</organism>
<dbReference type="PROSITE" id="PS51366">
    <property type="entry name" value="MI"/>
    <property type="match status" value="1"/>
</dbReference>
<dbReference type="GO" id="GO:0003729">
    <property type="term" value="F:mRNA binding"/>
    <property type="evidence" value="ECO:0007669"/>
    <property type="project" value="TreeGrafter"/>
</dbReference>
<dbReference type="AlphaFoldDB" id="A0AAD7A7P6"/>
<evidence type="ECO:0000256" key="7">
    <source>
        <dbReference type="ARBA" id="ARBA00022917"/>
    </source>
</evidence>
<keyword evidence="3" id="KW-0963">Cytoplasm</keyword>
<dbReference type="Pfam" id="PF02854">
    <property type="entry name" value="MIF4G"/>
    <property type="match status" value="1"/>
</dbReference>
<protein>
    <submittedName>
        <fullName evidence="10">ARM repeat-containing protein</fullName>
    </submittedName>
</protein>
<name>A0AAD7A7P6_9AGAR</name>
<feature type="region of interest" description="Disordered" evidence="8">
    <location>
        <begin position="321"/>
        <end position="384"/>
    </location>
</feature>
<evidence type="ECO:0000256" key="3">
    <source>
        <dbReference type="ARBA" id="ARBA00022490"/>
    </source>
</evidence>
<dbReference type="GO" id="GO:0010494">
    <property type="term" value="C:cytoplasmic stress granule"/>
    <property type="evidence" value="ECO:0007669"/>
    <property type="project" value="UniProtKB-ARBA"/>
</dbReference>
<dbReference type="EMBL" id="JARIHO010000014">
    <property type="protein sequence ID" value="KAJ7350778.1"/>
    <property type="molecule type" value="Genomic_DNA"/>
</dbReference>
<dbReference type="InterPro" id="IPR003890">
    <property type="entry name" value="MIF4G-like_typ-3"/>
</dbReference>
<evidence type="ECO:0000313" key="11">
    <source>
        <dbReference type="Proteomes" id="UP001218218"/>
    </source>
</evidence>
<proteinExistence type="inferred from homology"/>
<evidence type="ECO:0000256" key="5">
    <source>
        <dbReference type="ARBA" id="ARBA00022553"/>
    </source>
</evidence>
<dbReference type="Proteomes" id="UP001218218">
    <property type="component" value="Unassembled WGS sequence"/>
</dbReference>
<evidence type="ECO:0000259" key="9">
    <source>
        <dbReference type="PROSITE" id="PS51366"/>
    </source>
</evidence>
<keyword evidence="7" id="KW-0648">Protein biosynthesis</keyword>
<reference evidence="10" key="1">
    <citation type="submission" date="2023-03" db="EMBL/GenBank/DDBJ databases">
        <title>Massive genome expansion in bonnet fungi (Mycena s.s.) driven by repeated elements and novel gene families across ecological guilds.</title>
        <authorList>
            <consortium name="Lawrence Berkeley National Laboratory"/>
            <person name="Harder C.B."/>
            <person name="Miyauchi S."/>
            <person name="Viragh M."/>
            <person name="Kuo A."/>
            <person name="Thoen E."/>
            <person name="Andreopoulos B."/>
            <person name="Lu D."/>
            <person name="Skrede I."/>
            <person name="Drula E."/>
            <person name="Henrissat B."/>
            <person name="Morin E."/>
            <person name="Kohler A."/>
            <person name="Barry K."/>
            <person name="LaButti K."/>
            <person name="Morin E."/>
            <person name="Salamov A."/>
            <person name="Lipzen A."/>
            <person name="Mereny Z."/>
            <person name="Hegedus B."/>
            <person name="Baldrian P."/>
            <person name="Stursova M."/>
            <person name="Weitz H."/>
            <person name="Taylor A."/>
            <person name="Grigoriev I.V."/>
            <person name="Nagy L.G."/>
            <person name="Martin F."/>
            <person name="Kauserud H."/>
        </authorList>
    </citation>
    <scope>NUCLEOTIDE SEQUENCE</scope>
    <source>
        <strain evidence="10">CBHHK002</strain>
    </source>
</reference>
<dbReference type="FunFam" id="1.25.40.180:FF:000020">
    <property type="entry name" value="Eukaryotic translation initiation factor subunit"/>
    <property type="match status" value="1"/>
</dbReference>
<keyword evidence="5" id="KW-0597">Phosphoprotein</keyword>
<evidence type="ECO:0000313" key="10">
    <source>
        <dbReference type="EMBL" id="KAJ7350778.1"/>
    </source>
</evidence>
<keyword evidence="11" id="KW-1185">Reference proteome</keyword>
<comment type="similarity">
    <text evidence="2">Belongs to the eukaryotic initiation factor 4G family.</text>
</comment>
<feature type="region of interest" description="Disordered" evidence="8">
    <location>
        <begin position="394"/>
        <end position="413"/>
    </location>
</feature>
<feature type="compositionally biased region" description="Polar residues" evidence="8">
    <location>
        <begin position="362"/>
        <end position="371"/>
    </location>
</feature>
<evidence type="ECO:0000256" key="1">
    <source>
        <dbReference type="ARBA" id="ARBA00004496"/>
    </source>
</evidence>
<sequence>MASGVRPPPSWATVNRWDRRVIRTGDPPSPLLVNRKVKALLNKLTIEKFDSISDQIVEWANKSEKEKDSRTVIHVIRLVFEHATDCGPWIEMYARLCRKVMEQISPKVQDEIIKDAEGNPIAGGQLFRKYLLNRCQEDFEHGWVAKEAPLVAAARKAMEDKAAHATKEESTEGGDRGDKIVLSRYLDDYYAVHKEKRRGLGVIRLIGELFKVKMLTERIMHECVKKLLVNIEDPKEEELESLCTLLSTAGSLLDTVKARAHVDVYFSRMKLLRESIKVSSRMQFMLQDVIELRERKWVPRIQVAGPTTIAAVHEAASNKTYQRTSNWRSGGRDLLRPPPKAGELSNFSKIGSNSKGLPMTFGPSSVFSGKNNNKRESLARGSSSSNMFSMLSHAAVDTSSKPTPESAAAPAQRRRLILVPRAKPAEGTAVTEAGLPVSGSENEAAPAMSSEDADKKIAEDSKEFFAVRNLDEAEVYFSVLPTAYHSSLIAKLVGTVVEGREAHALLVADFIARVVSKDICSVDALEEGFGPLAEILEDIAIDAPKALNIMALMMKAACFDSDRTARIAAKSMDPDSLLALLS</sequence>
<evidence type="ECO:0000256" key="6">
    <source>
        <dbReference type="ARBA" id="ARBA00022884"/>
    </source>
</evidence>
<dbReference type="SUPFAM" id="SSF48371">
    <property type="entry name" value="ARM repeat"/>
    <property type="match status" value="2"/>
</dbReference>
<dbReference type="Gene3D" id="1.25.40.180">
    <property type="match status" value="2"/>
</dbReference>
<gene>
    <name evidence="10" type="ORF">DFH08DRAFT_696084</name>
</gene>
<dbReference type="InterPro" id="IPR016024">
    <property type="entry name" value="ARM-type_fold"/>
</dbReference>
<evidence type="ECO:0000256" key="8">
    <source>
        <dbReference type="SAM" id="MobiDB-lite"/>
    </source>
</evidence>
<evidence type="ECO:0000256" key="4">
    <source>
        <dbReference type="ARBA" id="ARBA00022540"/>
    </source>
</evidence>
<comment type="subcellular location">
    <subcellularLocation>
        <location evidence="1">Cytoplasm</location>
    </subcellularLocation>
</comment>
<evidence type="ECO:0000256" key="2">
    <source>
        <dbReference type="ARBA" id="ARBA00005775"/>
    </source>
</evidence>
<keyword evidence="4" id="KW-0396">Initiation factor</keyword>
<keyword evidence="6" id="KW-0694">RNA-binding</keyword>
<feature type="domain" description="MI" evidence="9">
    <location>
        <begin position="452"/>
        <end position="573"/>
    </location>
</feature>
<accession>A0AAD7A7P6</accession>
<dbReference type="SMART" id="SM00543">
    <property type="entry name" value="MIF4G"/>
    <property type="match status" value="1"/>
</dbReference>